<comment type="caution">
    <text evidence="2">The sequence shown here is derived from an EMBL/GenBank/DDBJ whole genome shotgun (WGS) entry which is preliminary data.</text>
</comment>
<accession>A0A1F7RVW1</accession>
<dbReference type="InterPro" id="IPR021776">
    <property type="entry name" value="ActD"/>
</dbReference>
<gene>
    <name evidence="2" type="ORF">A2149_00170</name>
</gene>
<evidence type="ECO:0000256" key="1">
    <source>
        <dbReference type="SAM" id="Phobius"/>
    </source>
</evidence>
<dbReference type="AlphaFoldDB" id="A0A1F7RVW1"/>
<dbReference type="EMBL" id="MGDF01000105">
    <property type="protein sequence ID" value="OGL45188.1"/>
    <property type="molecule type" value="Genomic_DNA"/>
</dbReference>
<feature type="transmembrane region" description="Helical" evidence="1">
    <location>
        <begin position="88"/>
        <end position="116"/>
    </location>
</feature>
<evidence type="ECO:0000313" key="3">
    <source>
        <dbReference type="Proteomes" id="UP000178435"/>
    </source>
</evidence>
<proteinExistence type="predicted"/>
<dbReference type="PANTHER" id="PTHR40394">
    <property type="entry name" value="LIPOPROTEIN-RELATED"/>
    <property type="match status" value="1"/>
</dbReference>
<keyword evidence="1" id="KW-0472">Membrane</keyword>
<organism evidence="2 3">
    <name type="scientific">Candidatus Schekmanbacteria bacterium RBG_16_38_11</name>
    <dbReference type="NCBI Taxonomy" id="1817880"/>
    <lineage>
        <taxon>Bacteria</taxon>
        <taxon>Candidatus Schekmaniibacteriota</taxon>
    </lineage>
</organism>
<dbReference type="PANTHER" id="PTHR40394:SF2">
    <property type="entry name" value="QUINOL:CYTOCHROME C OXIDOREDUCTASE MEMBRANE PROTEIN"/>
    <property type="match status" value="1"/>
</dbReference>
<evidence type="ECO:0000313" key="2">
    <source>
        <dbReference type="EMBL" id="OGL45188.1"/>
    </source>
</evidence>
<keyword evidence="1" id="KW-1133">Transmembrane helix</keyword>
<dbReference type="Proteomes" id="UP000178435">
    <property type="component" value="Unassembled WGS sequence"/>
</dbReference>
<reference evidence="2 3" key="1">
    <citation type="journal article" date="2016" name="Nat. Commun.">
        <title>Thousands of microbial genomes shed light on interconnected biogeochemical processes in an aquifer system.</title>
        <authorList>
            <person name="Anantharaman K."/>
            <person name="Brown C.T."/>
            <person name="Hug L.A."/>
            <person name="Sharon I."/>
            <person name="Castelle C.J."/>
            <person name="Probst A.J."/>
            <person name="Thomas B.C."/>
            <person name="Singh A."/>
            <person name="Wilkins M.J."/>
            <person name="Karaoz U."/>
            <person name="Brodie E.L."/>
            <person name="Williams K.H."/>
            <person name="Hubbard S.S."/>
            <person name="Banfield J.F."/>
        </authorList>
    </citation>
    <scope>NUCLEOTIDE SEQUENCE [LARGE SCALE GENOMIC DNA]</scope>
</reference>
<sequence length="141" mass="15612">MKQEFLFSKKDEFLDKLRSIIKIGVSKEDITIITPFPVNEVDEILSSVPSKVKFFTLIGAITGLITGFAFTIYTALMWPLLITGGKPIVSIPAFLIIAFELTILFGSLLSLLGFLVSSKLPSVKRIISPIEYGNQFVILID</sequence>
<evidence type="ECO:0008006" key="4">
    <source>
        <dbReference type="Google" id="ProtNLM"/>
    </source>
</evidence>
<name>A0A1F7RVW1_9BACT</name>
<protein>
    <recommendedName>
        <fullName evidence="4">DUF3341 domain-containing protein</fullName>
    </recommendedName>
</protein>
<feature type="transmembrane region" description="Helical" evidence="1">
    <location>
        <begin position="54"/>
        <end position="76"/>
    </location>
</feature>
<dbReference type="Pfam" id="PF11821">
    <property type="entry name" value="ActD"/>
    <property type="match status" value="1"/>
</dbReference>
<keyword evidence="1" id="KW-0812">Transmembrane</keyword>